<dbReference type="SUPFAM" id="SSF53098">
    <property type="entry name" value="Ribonuclease H-like"/>
    <property type="match status" value="1"/>
</dbReference>
<organism evidence="6 7">
    <name type="scientific">Cetraspora pellucida</name>
    <dbReference type="NCBI Taxonomy" id="1433469"/>
    <lineage>
        <taxon>Eukaryota</taxon>
        <taxon>Fungi</taxon>
        <taxon>Fungi incertae sedis</taxon>
        <taxon>Mucoromycota</taxon>
        <taxon>Glomeromycotina</taxon>
        <taxon>Glomeromycetes</taxon>
        <taxon>Diversisporales</taxon>
        <taxon>Gigasporaceae</taxon>
        <taxon>Cetraspora</taxon>
    </lineage>
</organism>
<keyword evidence="7" id="KW-1185">Reference proteome</keyword>
<dbReference type="Proteomes" id="UP000789759">
    <property type="component" value="Unassembled WGS sequence"/>
</dbReference>
<comment type="subcellular location">
    <subcellularLocation>
        <location evidence="1">Nucleus</location>
    </subcellularLocation>
</comment>
<keyword evidence="4" id="KW-0862">Zinc</keyword>
<dbReference type="GO" id="GO:0005634">
    <property type="term" value="C:nucleus"/>
    <property type="evidence" value="ECO:0007669"/>
    <property type="project" value="UniProtKB-SubCell"/>
</dbReference>
<accession>A0A9N9F7D0</accession>
<gene>
    <name evidence="6" type="ORF">CPELLU_LOCUS3084</name>
</gene>
<name>A0A9N9F7D0_9GLOM</name>
<evidence type="ECO:0000313" key="7">
    <source>
        <dbReference type="Proteomes" id="UP000789759"/>
    </source>
</evidence>
<evidence type="ECO:0000313" key="6">
    <source>
        <dbReference type="EMBL" id="CAG8514582.1"/>
    </source>
</evidence>
<proteinExistence type="predicted"/>
<protein>
    <submittedName>
        <fullName evidence="6">9450_t:CDS:1</fullName>
    </submittedName>
</protein>
<keyword evidence="5" id="KW-0539">Nucleus</keyword>
<dbReference type="OrthoDB" id="2448202at2759"/>
<keyword evidence="3" id="KW-0863">Zinc-finger</keyword>
<reference evidence="6" key="1">
    <citation type="submission" date="2021-06" db="EMBL/GenBank/DDBJ databases">
        <authorList>
            <person name="Kallberg Y."/>
            <person name="Tangrot J."/>
            <person name="Rosling A."/>
        </authorList>
    </citation>
    <scope>NUCLEOTIDE SEQUENCE</scope>
    <source>
        <strain evidence="6">FL966</strain>
    </source>
</reference>
<dbReference type="InterPro" id="IPR012337">
    <property type="entry name" value="RNaseH-like_sf"/>
</dbReference>
<dbReference type="InterPro" id="IPR052035">
    <property type="entry name" value="ZnF_BED_domain_contain"/>
</dbReference>
<dbReference type="GO" id="GO:0008270">
    <property type="term" value="F:zinc ion binding"/>
    <property type="evidence" value="ECO:0007669"/>
    <property type="project" value="UniProtKB-KW"/>
</dbReference>
<evidence type="ECO:0000256" key="1">
    <source>
        <dbReference type="ARBA" id="ARBA00004123"/>
    </source>
</evidence>
<evidence type="ECO:0000256" key="2">
    <source>
        <dbReference type="ARBA" id="ARBA00022723"/>
    </source>
</evidence>
<evidence type="ECO:0000256" key="4">
    <source>
        <dbReference type="ARBA" id="ARBA00022833"/>
    </source>
</evidence>
<evidence type="ECO:0000256" key="3">
    <source>
        <dbReference type="ARBA" id="ARBA00022771"/>
    </source>
</evidence>
<dbReference type="AlphaFoldDB" id="A0A9N9F7D0"/>
<dbReference type="PANTHER" id="PTHR46481">
    <property type="entry name" value="ZINC FINGER BED DOMAIN-CONTAINING PROTEIN 4"/>
    <property type="match status" value="1"/>
</dbReference>
<keyword evidence="2" id="KW-0479">Metal-binding</keyword>
<sequence>MILLHERHTSNYITEKILDIISFYNIDSQIISATTDNASSIEVFGYMFHKKLCYEYGNKDFEHVCYVAHVLNLTVSEGMKVVVNSIIKLRNFISYICKSQLLFEELKKVFQANRKFFLITDLDNNSALRDWYLNEAEWHKAIVILLKPIARAMPILSSSTCPII</sequence>
<evidence type="ECO:0000256" key="5">
    <source>
        <dbReference type="ARBA" id="ARBA00023242"/>
    </source>
</evidence>
<dbReference type="EMBL" id="CAJVQA010001443">
    <property type="protein sequence ID" value="CAG8514582.1"/>
    <property type="molecule type" value="Genomic_DNA"/>
</dbReference>
<comment type="caution">
    <text evidence="6">The sequence shown here is derived from an EMBL/GenBank/DDBJ whole genome shotgun (WGS) entry which is preliminary data.</text>
</comment>
<dbReference type="PANTHER" id="PTHR46481:SF10">
    <property type="entry name" value="ZINC FINGER BED DOMAIN-CONTAINING PROTEIN 39"/>
    <property type="match status" value="1"/>
</dbReference>